<dbReference type="SUPFAM" id="SSF54518">
    <property type="entry name" value="Tubby C-terminal domain-like"/>
    <property type="match status" value="1"/>
</dbReference>
<evidence type="ECO:0000256" key="1">
    <source>
        <dbReference type="ARBA" id="ARBA00005350"/>
    </source>
</evidence>
<feature type="compositionally biased region" description="Acidic residues" evidence="3">
    <location>
        <begin position="352"/>
        <end position="364"/>
    </location>
</feature>
<proteinExistence type="inferred from homology"/>
<feature type="region of interest" description="Disordered" evidence="3">
    <location>
        <begin position="26"/>
        <end position="55"/>
    </location>
</feature>
<protein>
    <recommendedName>
        <fullName evidence="2">Phospholipid scramblase</fullName>
    </recommendedName>
</protein>
<feature type="compositionally biased region" description="Polar residues" evidence="3">
    <location>
        <begin position="310"/>
        <end position="328"/>
    </location>
</feature>
<comment type="caution">
    <text evidence="4">The sequence shown here is derived from an EMBL/GenBank/DDBJ whole genome shotgun (WGS) entry which is preliminary data.</text>
</comment>
<organism evidence="4 5">
    <name type="scientific">Dimargaris verticillata</name>
    <dbReference type="NCBI Taxonomy" id="2761393"/>
    <lineage>
        <taxon>Eukaryota</taxon>
        <taxon>Fungi</taxon>
        <taxon>Fungi incertae sedis</taxon>
        <taxon>Zoopagomycota</taxon>
        <taxon>Kickxellomycotina</taxon>
        <taxon>Dimargaritomycetes</taxon>
        <taxon>Dimargaritales</taxon>
        <taxon>Dimargaritaceae</taxon>
        <taxon>Dimargaris</taxon>
    </lineage>
</organism>
<dbReference type="PANTHER" id="PTHR23248">
    <property type="entry name" value="PHOSPHOLIPID SCRAMBLASE-RELATED"/>
    <property type="match status" value="1"/>
</dbReference>
<name>A0A9W8B141_9FUNG</name>
<comment type="similarity">
    <text evidence="1 2">Belongs to the phospholipid scramblase family.</text>
</comment>
<dbReference type="InterPro" id="IPR005552">
    <property type="entry name" value="Scramblase"/>
</dbReference>
<dbReference type="EMBL" id="JANBQB010000221">
    <property type="protein sequence ID" value="KAJ1979389.1"/>
    <property type="molecule type" value="Genomic_DNA"/>
</dbReference>
<dbReference type="InterPro" id="IPR025659">
    <property type="entry name" value="Tubby-like_C"/>
</dbReference>
<feature type="compositionally biased region" description="Low complexity" evidence="3">
    <location>
        <begin position="40"/>
        <end position="52"/>
    </location>
</feature>
<dbReference type="Pfam" id="PF03803">
    <property type="entry name" value="Scramblase"/>
    <property type="match status" value="1"/>
</dbReference>
<sequence length="373" mass="40644">MASSRLWIQQQLVRLAVPRPPVGSYRAGASRFQPPLRRQTPTAAPTTPSTSPVNVPAQVLVDPHGVLQSDAPASVVLANSALVVTRQLEMLNVLVGFEQANKYAIIDPQGNPAGFIAEEDTIANSLSRQFLRTHRQFKATILDMDGNVVLTIHRPFSWINSRIYVKTPNGEVIGEVHQEWHLWKRRYDLFVRGDQFARIDGGFLAWDFDMIDDQGRLISSVNRNFSGFAREIFTDTGQYVLRMDAAAPLVTTTAPQPTRALTLDERAVALACAVTIDIDYFSRHSSHGGGGLMPFPIFFPGYGAPPEPSETANAPQSPDSGQISQVPPTSGPADLPPGYGGYGTETPPDDPFLPDDLEGGDDNDGGFFDGDGW</sequence>
<dbReference type="GO" id="GO:0005886">
    <property type="term" value="C:plasma membrane"/>
    <property type="evidence" value="ECO:0007669"/>
    <property type="project" value="TreeGrafter"/>
</dbReference>
<keyword evidence="5" id="KW-1185">Reference proteome</keyword>
<dbReference type="AlphaFoldDB" id="A0A9W8B141"/>
<evidence type="ECO:0000313" key="4">
    <source>
        <dbReference type="EMBL" id="KAJ1979389.1"/>
    </source>
</evidence>
<evidence type="ECO:0000313" key="5">
    <source>
        <dbReference type="Proteomes" id="UP001151582"/>
    </source>
</evidence>
<dbReference type="PANTHER" id="PTHR23248:SF9">
    <property type="entry name" value="PHOSPHOLIPID SCRAMBLASE"/>
    <property type="match status" value="1"/>
</dbReference>
<gene>
    <name evidence="4" type="ORF">H4R34_002841</name>
</gene>
<accession>A0A9W8B141</accession>
<evidence type="ECO:0000256" key="2">
    <source>
        <dbReference type="RuleBase" id="RU363116"/>
    </source>
</evidence>
<dbReference type="GO" id="GO:0017128">
    <property type="term" value="F:phospholipid scramblase activity"/>
    <property type="evidence" value="ECO:0007669"/>
    <property type="project" value="InterPro"/>
</dbReference>
<dbReference type="Proteomes" id="UP001151582">
    <property type="component" value="Unassembled WGS sequence"/>
</dbReference>
<feature type="region of interest" description="Disordered" evidence="3">
    <location>
        <begin position="303"/>
        <end position="373"/>
    </location>
</feature>
<dbReference type="OrthoDB" id="191150at2759"/>
<evidence type="ECO:0000256" key="3">
    <source>
        <dbReference type="SAM" id="MobiDB-lite"/>
    </source>
</evidence>
<reference evidence="4" key="1">
    <citation type="submission" date="2022-07" db="EMBL/GenBank/DDBJ databases">
        <title>Phylogenomic reconstructions and comparative analyses of Kickxellomycotina fungi.</title>
        <authorList>
            <person name="Reynolds N.K."/>
            <person name="Stajich J.E."/>
            <person name="Barry K."/>
            <person name="Grigoriev I.V."/>
            <person name="Crous P."/>
            <person name="Smith M.E."/>
        </authorList>
    </citation>
    <scope>NUCLEOTIDE SEQUENCE</scope>
    <source>
        <strain evidence="4">RSA 567</strain>
    </source>
</reference>